<evidence type="ECO:0000259" key="1">
    <source>
        <dbReference type="Pfam" id="PF23069"/>
    </source>
</evidence>
<keyword evidence="2" id="KW-0251">Elongation factor</keyword>
<comment type="caution">
    <text evidence="2">The sequence shown here is derived from an EMBL/GenBank/DDBJ whole genome shotgun (WGS) entry which is preliminary data.</text>
</comment>
<reference evidence="2" key="2">
    <citation type="journal article" date="2023" name="BMC Genomics">
        <title>Pest status, molecular evolution, and epigenetic factors derived from the genome assembly of Frankliniella fusca, a thysanopteran phytovirus vector.</title>
        <authorList>
            <person name="Catto M.A."/>
            <person name="Labadie P.E."/>
            <person name="Jacobson A.L."/>
            <person name="Kennedy G.G."/>
            <person name="Srinivasan R."/>
            <person name="Hunt B.G."/>
        </authorList>
    </citation>
    <scope>NUCLEOTIDE SEQUENCE</scope>
    <source>
        <strain evidence="2">PL_HMW_Pooled</strain>
    </source>
</reference>
<dbReference type="InterPro" id="IPR055470">
    <property type="entry name" value="DUF7042"/>
</dbReference>
<evidence type="ECO:0000313" key="2">
    <source>
        <dbReference type="EMBL" id="KAK3910670.1"/>
    </source>
</evidence>
<dbReference type="GO" id="GO:0003746">
    <property type="term" value="F:translation elongation factor activity"/>
    <property type="evidence" value="ECO:0007669"/>
    <property type="project" value="UniProtKB-KW"/>
</dbReference>
<name>A0AAE1L8Y4_9NEOP</name>
<keyword evidence="3" id="KW-1185">Reference proteome</keyword>
<dbReference type="Pfam" id="PF23069">
    <property type="entry name" value="DUF7042"/>
    <property type="match status" value="1"/>
</dbReference>
<protein>
    <submittedName>
        <fullName evidence="2">Elongation factor 4</fullName>
    </submittedName>
</protein>
<keyword evidence="2" id="KW-0648">Protein biosynthesis</keyword>
<accession>A0AAE1L8Y4</accession>
<dbReference type="PANTHER" id="PTHR22255">
    <property type="entry name" value="LP06548P"/>
    <property type="match status" value="1"/>
</dbReference>
<dbReference type="PANTHER" id="PTHR22255:SF4">
    <property type="entry name" value="CATION-INDEPENDENT MANNOSE-6-PHOSPHATE RECEPTOR"/>
    <property type="match status" value="1"/>
</dbReference>
<organism evidence="2 3">
    <name type="scientific">Frankliniella fusca</name>
    <dbReference type="NCBI Taxonomy" id="407009"/>
    <lineage>
        <taxon>Eukaryota</taxon>
        <taxon>Metazoa</taxon>
        <taxon>Ecdysozoa</taxon>
        <taxon>Arthropoda</taxon>
        <taxon>Hexapoda</taxon>
        <taxon>Insecta</taxon>
        <taxon>Pterygota</taxon>
        <taxon>Neoptera</taxon>
        <taxon>Paraneoptera</taxon>
        <taxon>Thysanoptera</taxon>
        <taxon>Terebrantia</taxon>
        <taxon>Thripoidea</taxon>
        <taxon>Thripidae</taxon>
        <taxon>Frankliniella</taxon>
    </lineage>
</organism>
<dbReference type="Proteomes" id="UP001219518">
    <property type="component" value="Unassembled WGS sequence"/>
</dbReference>
<dbReference type="EMBL" id="JAHWGI010000182">
    <property type="protein sequence ID" value="KAK3910670.1"/>
    <property type="molecule type" value="Genomic_DNA"/>
</dbReference>
<reference evidence="2" key="1">
    <citation type="submission" date="2021-07" db="EMBL/GenBank/DDBJ databases">
        <authorList>
            <person name="Catto M.A."/>
            <person name="Jacobson A."/>
            <person name="Kennedy G."/>
            <person name="Labadie P."/>
            <person name="Hunt B.G."/>
            <person name="Srinivasan R."/>
        </authorList>
    </citation>
    <scope>NUCLEOTIDE SEQUENCE</scope>
    <source>
        <strain evidence="2">PL_HMW_Pooled</strain>
        <tissue evidence="2">Head</tissue>
    </source>
</reference>
<proteinExistence type="predicted"/>
<evidence type="ECO:0000313" key="3">
    <source>
        <dbReference type="Proteomes" id="UP001219518"/>
    </source>
</evidence>
<sequence>MSVLYILKSKFTPKIYACLFPWFPETKELDGEDVIKEYCPISGRFDFTYNVNDGLENKQECPNSVSELNNCPNGNALNVRFKSCSFENHSEYTTLQLLSN</sequence>
<dbReference type="AlphaFoldDB" id="A0AAE1L8Y4"/>
<feature type="domain" description="DUF7042" evidence="1">
    <location>
        <begin position="36"/>
        <end position="91"/>
    </location>
</feature>
<gene>
    <name evidence="2" type="ORF">KUF71_020484</name>
</gene>